<proteinExistence type="predicted"/>
<evidence type="ECO:0000313" key="2">
    <source>
        <dbReference type="Proteomes" id="UP000479000"/>
    </source>
</evidence>
<dbReference type="CDD" id="cd09272">
    <property type="entry name" value="RNase_HI_RT_Ty1"/>
    <property type="match status" value="1"/>
</dbReference>
<dbReference type="EMBL" id="CADCXU010029246">
    <property type="protein sequence ID" value="CAB0015587.1"/>
    <property type="molecule type" value="Genomic_DNA"/>
</dbReference>
<dbReference type="PANTHER" id="PTHR11439:SF483">
    <property type="entry name" value="PEPTIDE SYNTHASE GLIP-LIKE, PUTATIVE (AFU_ORTHOLOGUE AFUA_3G12920)-RELATED"/>
    <property type="match status" value="1"/>
</dbReference>
<accession>A0A6H5HG50</accession>
<dbReference type="AlphaFoldDB" id="A0A6H5HG50"/>
<dbReference type="Proteomes" id="UP000479000">
    <property type="component" value="Unassembled WGS sequence"/>
</dbReference>
<protein>
    <recommendedName>
        <fullName evidence="3">Reverse transcriptase Ty1/copia-type domain-containing protein</fullName>
    </recommendedName>
</protein>
<keyword evidence="2" id="KW-1185">Reference proteome</keyword>
<dbReference type="PANTHER" id="PTHR11439">
    <property type="entry name" value="GAG-POL-RELATED RETROTRANSPOSON"/>
    <property type="match status" value="1"/>
</dbReference>
<name>A0A6H5HG50_9HEMI</name>
<dbReference type="OrthoDB" id="7549815at2759"/>
<organism evidence="1 2">
    <name type="scientific">Nesidiocoris tenuis</name>
    <dbReference type="NCBI Taxonomy" id="355587"/>
    <lineage>
        <taxon>Eukaryota</taxon>
        <taxon>Metazoa</taxon>
        <taxon>Ecdysozoa</taxon>
        <taxon>Arthropoda</taxon>
        <taxon>Hexapoda</taxon>
        <taxon>Insecta</taxon>
        <taxon>Pterygota</taxon>
        <taxon>Neoptera</taxon>
        <taxon>Paraneoptera</taxon>
        <taxon>Hemiptera</taxon>
        <taxon>Heteroptera</taxon>
        <taxon>Panheteroptera</taxon>
        <taxon>Cimicomorpha</taxon>
        <taxon>Miridae</taxon>
        <taxon>Dicyphina</taxon>
        <taxon>Nesidiocoris</taxon>
    </lineage>
</organism>
<evidence type="ECO:0008006" key="3">
    <source>
        <dbReference type="Google" id="ProtNLM"/>
    </source>
</evidence>
<reference evidence="1 2" key="1">
    <citation type="submission" date="2020-02" db="EMBL/GenBank/DDBJ databases">
        <authorList>
            <person name="Ferguson B K."/>
        </authorList>
    </citation>
    <scope>NUCLEOTIDE SEQUENCE [LARGE SCALE GENOMIC DNA]</scope>
</reference>
<evidence type="ECO:0000313" key="1">
    <source>
        <dbReference type="EMBL" id="CAB0015587.1"/>
    </source>
</evidence>
<gene>
    <name evidence="1" type="ORF">NTEN_LOCUS19927</name>
</gene>
<sequence length="275" mass="31487">MTDNGMKVLFTRERAYIFNQENEELLSAKRINGLYFIEEADEEARNIDVDNGKKFTMGTRIDINYAVTHLSQFNNCFKEDHWKAAKRVLRYLKGTINYELTYSRNDDELKCYADADWGNCKIDRHSFSGYLFTLSGAAISWTSKKQRTVALSSLEAELVSLSESCKEAIYLRRFLDELGYPIKLPLLIHNDSQGAQATIRNPIYRSKTKHIDIRNNFIKQNLDEGIVNIQYLSTDEMVADFLTKSLSKMKHEFCTTSAGITDGSSVYKDADALST</sequence>